<keyword evidence="3" id="KW-1185">Reference proteome</keyword>
<feature type="compositionally biased region" description="Polar residues" evidence="1">
    <location>
        <begin position="24"/>
        <end position="39"/>
    </location>
</feature>
<feature type="compositionally biased region" description="Basic and acidic residues" evidence="1">
    <location>
        <begin position="14"/>
        <end position="23"/>
    </location>
</feature>
<name>A0A1H0TJC9_9BACI</name>
<evidence type="ECO:0000313" key="3">
    <source>
        <dbReference type="Proteomes" id="UP000199159"/>
    </source>
</evidence>
<proteinExistence type="predicted"/>
<dbReference type="AlphaFoldDB" id="A0A1H0TJC9"/>
<gene>
    <name evidence="2" type="ORF">SAMN05216565_103555</name>
</gene>
<dbReference type="Proteomes" id="UP000199159">
    <property type="component" value="Unassembled WGS sequence"/>
</dbReference>
<accession>A0A1H0TJC9</accession>
<feature type="compositionally biased region" description="Basic residues" evidence="1">
    <location>
        <begin position="40"/>
        <end position="51"/>
    </location>
</feature>
<organism evidence="2 3">
    <name type="scientific">Litchfieldia salsa</name>
    <dbReference type="NCBI Taxonomy" id="930152"/>
    <lineage>
        <taxon>Bacteria</taxon>
        <taxon>Bacillati</taxon>
        <taxon>Bacillota</taxon>
        <taxon>Bacilli</taxon>
        <taxon>Bacillales</taxon>
        <taxon>Bacillaceae</taxon>
        <taxon>Litchfieldia</taxon>
    </lineage>
</organism>
<dbReference type="RefSeq" id="WP_175490248.1">
    <property type="nucleotide sequence ID" value="NZ_FNJU01000003.1"/>
</dbReference>
<reference evidence="3" key="1">
    <citation type="submission" date="2016-10" db="EMBL/GenBank/DDBJ databases">
        <authorList>
            <person name="Varghese N."/>
            <person name="Submissions S."/>
        </authorList>
    </citation>
    <scope>NUCLEOTIDE SEQUENCE [LARGE SCALE GENOMIC DNA]</scope>
    <source>
        <strain evidence="3">IBRC-M10078</strain>
    </source>
</reference>
<feature type="region of interest" description="Disordered" evidence="1">
    <location>
        <begin position="1"/>
        <end position="51"/>
    </location>
</feature>
<evidence type="ECO:0000256" key="1">
    <source>
        <dbReference type="SAM" id="MobiDB-lite"/>
    </source>
</evidence>
<dbReference type="STRING" id="930152.SAMN05216565_103555"/>
<evidence type="ECO:0000313" key="2">
    <source>
        <dbReference type="EMBL" id="SDP53931.1"/>
    </source>
</evidence>
<dbReference type="EMBL" id="FNJU01000003">
    <property type="protein sequence ID" value="SDP53931.1"/>
    <property type="molecule type" value="Genomic_DNA"/>
</dbReference>
<sequence length="51" mass="5863">MSKQGRHNSNQTRAEIEKQDEKNSLATDPETQIGNSQHQSQKKSGRQRNKQ</sequence>
<protein>
    <submittedName>
        <fullName evidence="2">Uncharacterized protein</fullName>
    </submittedName>
</protein>